<keyword evidence="3" id="KW-1185">Reference proteome</keyword>
<gene>
    <name evidence="2" type="primary">ST2002</name>
    <name evidence="2" type="ordered locus">STK_20020</name>
</gene>
<organism evidence="2 3">
    <name type="scientific">Sulfurisphaera tokodaii (strain DSM 16993 / JCM 10545 / NBRC 100140 / 7)</name>
    <name type="common">Sulfolobus tokodaii</name>
    <dbReference type="NCBI Taxonomy" id="273063"/>
    <lineage>
        <taxon>Archaea</taxon>
        <taxon>Thermoproteota</taxon>
        <taxon>Thermoprotei</taxon>
        <taxon>Sulfolobales</taxon>
        <taxon>Sulfolobaceae</taxon>
        <taxon>Sulfurisphaera</taxon>
    </lineage>
</organism>
<keyword evidence="1" id="KW-1133">Transmembrane helix</keyword>
<evidence type="ECO:0000256" key="1">
    <source>
        <dbReference type="SAM" id="Phobius"/>
    </source>
</evidence>
<evidence type="ECO:0000313" key="3">
    <source>
        <dbReference type="Proteomes" id="UP000001015"/>
    </source>
</evidence>
<accession>Q96Z28</accession>
<feature type="transmembrane region" description="Helical" evidence="1">
    <location>
        <begin position="29"/>
        <end position="47"/>
    </location>
</feature>
<keyword evidence="1" id="KW-0812">Transmembrane</keyword>
<sequence>MSSEKIPSIFIGLTVLASAIQYVITSSPFSLLLASLGTIGLISLIIKKKDENKFLLIFIPLLIIDTISGIFIVFALNSPVIFLSMIAISTILILFFNYKIGNK</sequence>
<feature type="transmembrane region" description="Helical" evidence="1">
    <location>
        <begin position="80"/>
        <end position="98"/>
    </location>
</feature>
<name>Q96Z28_SULTO</name>
<keyword evidence="1" id="KW-0472">Membrane</keyword>
<dbReference type="EMBL" id="BA000023">
    <property type="protein sequence ID" value="BAB67098.1"/>
    <property type="molecule type" value="Genomic_DNA"/>
</dbReference>
<evidence type="ECO:0000313" key="2">
    <source>
        <dbReference type="EMBL" id="BAB67098.1"/>
    </source>
</evidence>
<reference evidence="3" key="1">
    <citation type="journal article" date="2001" name="DNA Res.">
        <title>Complete genome sequence of an aerobic thermoacidophilic Crenarchaeon, Sulfolobus tokodaii strain7.</title>
        <authorList>
            <person name="Kawarabayasi Y."/>
            <person name="Hino Y."/>
            <person name="Horikawa H."/>
            <person name="Jin-no K."/>
            <person name="Takahashi M."/>
            <person name="Sekine M."/>
            <person name="Baba S."/>
            <person name="Ankai A."/>
            <person name="Kosugi H."/>
            <person name="Hosoyama A."/>
            <person name="Fukui S."/>
            <person name="Nagai Y."/>
            <person name="Nishijima K."/>
            <person name="Otsuka R."/>
            <person name="Nakazawa H."/>
            <person name="Takamiya M."/>
            <person name="Kato Y."/>
            <person name="Yoshizawa T."/>
            <person name="Tanaka T."/>
            <person name="Kudoh Y."/>
            <person name="Yamazaki J."/>
            <person name="Kushida N."/>
            <person name="Oguchi A."/>
            <person name="Aoki K."/>
            <person name="Masuda S."/>
            <person name="Yanagii M."/>
            <person name="Nishimura M."/>
            <person name="Yamagishi A."/>
            <person name="Oshima T."/>
            <person name="Kikuchi H."/>
        </authorList>
    </citation>
    <scope>NUCLEOTIDE SEQUENCE [LARGE SCALE GENOMIC DNA]</scope>
    <source>
        <strain evidence="3">DSM 16993 / JCM 10545 / NBRC 100140 / 7</strain>
    </source>
</reference>
<protein>
    <submittedName>
        <fullName evidence="2">Uncharacterized protein</fullName>
    </submittedName>
</protein>
<dbReference type="KEGG" id="sto:STK_20020"/>
<dbReference type="Proteomes" id="UP000001015">
    <property type="component" value="Chromosome"/>
</dbReference>
<dbReference type="AlphaFoldDB" id="Q96Z28"/>
<feature type="transmembrane region" description="Helical" evidence="1">
    <location>
        <begin position="54"/>
        <end position="74"/>
    </location>
</feature>
<proteinExistence type="predicted"/>